<dbReference type="EMBL" id="JAULSV010000001">
    <property type="protein sequence ID" value="KAK0655945.1"/>
    <property type="molecule type" value="Genomic_DNA"/>
</dbReference>
<evidence type="ECO:0000313" key="2">
    <source>
        <dbReference type="Proteomes" id="UP001174936"/>
    </source>
</evidence>
<dbReference type="AlphaFoldDB" id="A0AA39YQ19"/>
<comment type="caution">
    <text evidence="1">The sequence shown here is derived from an EMBL/GenBank/DDBJ whole genome shotgun (WGS) entry which is preliminary data.</text>
</comment>
<organism evidence="1 2">
    <name type="scientific">Cercophora newfieldiana</name>
    <dbReference type="NCBI Taxonomy" id="92897"/>
    <lineage>
        <taxon>Eukaryota</taxon>
        <taxon>Fungi</taxon>
        <taxon>Dikarya</taxon>
        <taxon>Ascomycota</taxon>
        <taxon>Pezizomycotina</taxon>
        <taxon>Sordariomycetes</taxon>
        <taxon>Sordariomycetidae</taxon>
        <taxon>Sordariales</taxon>
        <taxon>Lasiosphaeriaceae</taxon>
        <taxon>Cercophora</taxon>
    </lineage>
</organism>
<dbReference type="Proteomes" id="UP001174936">
    <property type="component" value="Unassembled WGS sequence"/>
</dbReference>
<reference evidence="1" key="1">
    <citation type="submission" date="2023-06" db="EMBL/GenBank/DDBJ databases">
        <title>Genome-scale phylogeny and comparative genomics of the fungal order Sordariales.</title>
        <authorList>
            <consortium name="Lawrence Berkeley National Laboratory"/>
            <person name="Hensen N."/>
            <person name="Bonometti L."/>
            <person name="Westerberg I."/>
            <person name="Brannstrom I.O."/>
            <person name="Guillou S."/>
            <person name="Cros-Aarteil S."/>
            <person name="Calhoun S."/>
            <person name="Haridas S."/>
            <person name="Kuo A."/>
            <person name="Mondo S."/>
            <person name="Pangilinan J."/>
            <person name="Riley R."/>
            <person name="Labutti K."/>
            <person name="Andreopoulos B."/>
            <person name="Lipzen A."/>
            <person name="Chen C."/>
            <person name="Yanf M."/>
            <person name="Daum C."/>
            <person name="Ng V."/>
            <person name="Clum A."/>
            <person name="Steindorff A."/>
            <person name="Ohm R."/>
            <person name="Martin F."/>
            <person name="Silar P."/>
            <person name="Natvig D."/>
            <person name="Lalanne C."/>
            <person name="Gautier V."/>
            <person name="Ament-Velasquez S.L."/>
            <person name="Kruys A."/>
            <person name="Hutchinson M.I."/>
            <person name="Powell A.J."/>
            <person name="Barry K."/>
            <person name="Miller A.N."/>
            <person name="Grigoriev I.V."/>
            <person name="Debuchy R."/>
            <person name="Gladieux P."/>
            <person name="Thoren M.H."/>
            <person name="Johannesson H."/>
        </authorList>
    </citation>
    <scope>NUCLEOTIDE SEQUENCE</scope>
    <source>
        <strain evidence="1">SMH2532-1</strain>
    </source>
</reference>
<protein>
    <submittedName>
        <fullName evidence="1">Uncharacterized protein</fullName>
    </submittedName>
</protein>
<keyword evidence="2" id="KW-1185">Reference proteome</keyword>
<proteinExistence type="predicted"/>
<name>A0AA39YQ19_9PEZI</name>
<sequence length="249" mass="27515">MTEFVRSTPQIGTARRCGLFSASSTIELNLFRQPSPSIYSAKSALVDYYKLHDAVDFFVTKWMDDLCGSLPSDYGRDLLMWLCISSVFRINKIFSVVTKVAAENAPGKIPSQGLPISPDTIDKLNMQRAAALNEVSELLETVKSGFMSGVSDGYSTNGCSIECRAHLLGSLMVQTYDSKLRNPGTPELPYPGYSVSEILEKVRAIQDPEREWHRPPSGSYSCSCLFSLKSPIQSRLPMVVNKITGLTRP</sequence>
<evidence type="ECO:0000313" key="1">
    <source>
        <dbReference type="EMBL" id="KAK0655945.1"/>
    </source>
</evidence>
<gene>
    <name evidence="1" type="ORF">B0T16DRAFT_23473</name>
</gene>
<accession>A0AA39YQ19</accession>